<keyword evidence="2" id="KW-1185">Reference proteome</keyword>
<accession>A0AAN7ZJ90</accession>
<sequence>MNFFYANAIFQIVFIKCGVRILGYCWREFYGEVPPDAVPGGQDRAGNPTYIGQVYGKDLELLPATIVRGSPIVTTTRTASAMQSDKNVKILCSNEQHKFKWIPTKYGDVHMLSNCHLVNGGYEVEHFLHIGRVNHQAEVIIGKVFSYRDPGGLSIPYGGVPVYYQAYQILAFDCR</sequence>
<comment type="caution">
    <text evidence="1">The sequence shown here is derived from an EMBL/GenBank/DDBJ whole genome shotgun (WGS) entry which is preliminary data.</text>
</comment>
<organism evidence="1 2">
    <name type="scientific">Pyrocoelia pectoralis</name>
    <dbReference type="NCBI Taxonomy" id="417401"/>
    <lineage>
        <taxon>Eukaryota</taxon>
        <taxon>Metazoa</taxon>
        <taxon>Ecdysozoa</taxon>
        <taxon>Arthropoda</taxon>
        <taxon>Hexapoda</taxon>
        <taxon>Insecta</taxon>
        <taxon>Pterygota</taxon>
        <taxon>Neoptera</taxon>
        <taxon>Endopterygota</taxon>
        <taxon>Coleoptera</taxon>
        <taxon>Polyphaga</taxon>
        <taxon>Elateriformia</taxon>
        <taxon>Elateroidea</taxon>
        <taxon>Lampyridae</taxon>
        <taxon>Lampyrinae</taxon>
        <taxon>Pyrocoelia</taxon>
    </lineage>
</organism>
<dbReference type="Proteomes" id="UP001329430">
    <property type="component" value="Chromosome 7"/>
</dbReference>
<evidence type="ECO:0000313" key="1">
    <source>
        <dbReference type="EMBL" id="KAK5641556.1"/>
    </source>
</evidence>
<name>A0AAN7ZJ90_9COLE</name>
<dbReference type="InterPro" id="IPR006616">
    <property type="entry name" value="DM9_repeat"/>
</dbReference>
<protein>
    <submittedName>
        <fullName evidence="1">Uncharacterized protein</fullName>
    </submittedName>
</protein>
<evidence type="ECO:0000313" key="2">
    <source>
        <dbReference type="Proteomes" id="UP001329430"/>
    </source>
</evidence>
<reference evidence="1 2" key="1">
    <citation type="journal article" date="2024" name="Insects">
        <title>An Improved Chromosome-Level Genome Assembly of the Firefly Pyrocoelia pectoralis.</title>
        <authorList>
            <person name="Fu X."/>
            <person name="Meyer-Rochow V.B."/>
            <person name="Ballantyne L."/>
            <person name="Zhu X."/>
        </authorList>
    </citation>
    <scope>NUCLEOTIDE SEQUENCE [LARGE SCALE GENOMIC DNA]</scope>
    <source>
        <strain evidence="1">XCY_ONT2</strain>
    </source>
</reference>
<dbReference type="EMBL" id="JAVRBK010000007">
    <property type="protein sequence ID" value="KAK5641556.1"/>
    <property type="molecule type" value="Genomic_DNA"/>
</dbReference>
<gene>
    <name evidence="1" type="ORF">RI129_010103</name>
</gene>
<dbReference type="PANTHER" id="PTHR31649:SF10">
    <property type="entry name" value="IP19903P-RELATED"/>
    <property type="match status" value="1"/>
</dbReference>
<dbReference type="AlphaFoldDB" id="A0AAN7ZJ90"/>
<dbReference type="SMART" id="SM00696">
    <property type="entry name" value="DM9"/>
    <property type="match status" value="1"/>
</dbReference>
<dbReference type="PANTHER" id="PTHR31649">
    <property type="entry name" value="AGAP009604-PA"/>
    <property type="match status" value="1"/>
</dbReference>
<dbReference type="Pfam" id="PF11901">
    <property type="entry name" value="DM9"/>
    <property type="match status" value="1"/>
</dbReference>
<proteinExistence type="predicted"/>